<dbReference type="EMBL" id="LN846932">
    <property type="protein sequence ID" value="CRI06691.1"/>
    <property type="molecule type" value="Genomic_DNA"/>
</dbReference>
<reference evidence="1 2" key="1">
    <citation type="submission" date="2015-04" db="EMBL/GenBank/DDBJ databases">
        <title>Carnobacterium maltaromaticum LMA28 complete chromosome sequence.</title>
        <authorList>
            <person name="Borges F."/>
            <person name="Cailliez-Grimal C."/>
        </authorList>
    </citation>
    <scope>NUCLEOTIDE SEQUENCE [LARGE SCALE GENOMIC DNA]</scope>
    <source>
        <strain evidence="1 2">LMA28</strain>
        <plasmid evidence="2">Chromosome</plasmid>
    </source>
</reference>
<proteinExistence type="predicted"/>
<dbReference type="RefSeq" id="WP_176455292.1">
    <property type="nucleotide sequence ID" value="NZ_LN846932.1"/>
</dbReference>
<sequence>MNLAKNDCSCETCKKRNELEKSSPGKAFGLQYAYLKLNEDVSLLVSAEECAYLDETEDMPILKPISDKNVCIYTIAYGIFKSQTDWHSDLYDLALAKNSSYYFYDLENNQLREVKIKDYIIVSKNKDQAKVILLLKSDVTVKFPADNTELAITLSKLMPELGNSLRDLMYSRIEYGVFRLDKGNTIQEEYLDNWKKFIYSTFMFGLDYDRFLLVDE</sequence>
<evidence type="ECO:0000313" key="1">
    <source>
        <dbReference type="EMBL" id="CRI06691.1"/>
    </source>
</evidence>
<organism evidence="1 2">
    <name type="scientific">Carnobacterium maltaromaticum</name>
    <name type="common">Carnobacterium piscicola</name>
    <dbReference type="NCBI Taxonomy" id="2751"/>
    <lineage>
        <taxon>Bacteria</taxon>
        <taxon>Bacillati</taxon>
        <taxon>Bacillota</taxon>
        <taxon>Bacilli</taxon>
        <taxon>Lactobacillales</taxon>
        <taxon>Carnobacteriaceae</taxon>
        <taxon>Carnobacterium</taxon>
    </lineage>
</organism>
<evidence type="ECO:0000313" key="2">
    <source>
        <dbReference type="Proteomes" id="UP000464233"/>
    </source>
</evidence>
<keyword evidence="1" id="KW-0614">Plasmid</keyword>
<dbReference type="AlphaFoldDB" id="A0A1Z5AX91"/>
<geneLocation type="plasmid" evidence="1">
    <name>LMA_pa</name>
</geneLocation>
<dbReference type="Proteomes" id="UP000464233">
    <property type="component" value="Plasmid LMA_pa"/>
</dbReference>
<name>A0A1Z5AX91_CARML</name>
<protein>
    <submittedName>
        <fullName evidence="1">Uncharacterized protein</fullName>
    </submittedName>
</protein>
<gene>
    <name evidence="1" type="ORF">BN424_pa0026</name>
</gene>
<accession>A0A1Z5AX91</accession>
<reference evidence="1 2" key="2">
    <citation type="submission" date="2015-04" db="EMBL/GenBank/DDBJ databases">
        <title>Carnobacterium maltaromaticum LMA28 plasmids.</title>
        <authorList>
            <person name="Cailliez-Grimal C."/>
            <person name="Iskandar C."/>
        </authorList>
    </citation>
    <scope>NUCLEOTIDE SEQUENCE [LARGE SCALE GENOMIC DNA]</scope>
    <source>
        <strain evidence="1 2">LMA28</strain>
        <plasmid evidence="2">Chromosome</plasmid>
    </source>
</reference>